<sequence>METILSIAGKPGLYKLVSRGKATLIVETIDEKHLRMPAFATDRVTSLGDIAMYTDADDIALWEVLTKVGEKEGLKEASLNYKKCSSKELRDYFAEVLPNFDQDRVHDSDIKKLLQWYNILVKNGYTDFKAVLAPTEGDNVDDRQEQENA</sequence>
<proteinExistence type="predicted"/>
<dbReference type="InterPro" id="IPR049281">
    <property type="entry name" value="BVU_3817-like_C_sf"/>
</dbReference>
<comment type="caution">
    <text evidence="3">The sequence shown here is derived from an EMBL/GenBank/DDBJ whole genome shotgun (WGS) entry which is preliminary data.</text>
</comment>
<evidence type="ECO:0000259" key="1">
    <source>
        <dbReference type="Pfam" id="PF18347"/>
    </source>
</evidence>
<feature type="domain" description="DUF5606" evidence="1">
    <location>
        <begin position="1"/>
        <end position="47"/>
    </location>
</feature>
<organism evidence="3 4">
    <name type="scientific">Hallella faecis</name>
    <dbReference type="NCBI Taxonomy" id="2841596"/>
    <lineage>
        <taxon>Bacteria</taxon>
        <taxon>Pseudomonadati</taxon>
        <taxon>Bacteroidota</taxon>
        <taxon>Bacteroidia</taxon>
        <taxon>Bacteroidales</taxon>
        <taxon>Prevotellaceae</taxon>
        <taxon>Hallella</taxon>
    </lineage>
</organism>
<dbReference type="Pfam" id="PF18347">
    <property type="entry name" value="DUF5606"/>
    <property type="match status" value="1"/>
</dbReference>
<protein>
    <submittedName>
        <fullName evidence="3">DUF5606 domain-containing protein</fullName>
    </submittedName>
</protein>
<accession>A0ABV1FMI9</accession>
<dbReference type="EMBL" id="JBBNFP010000002">
    <property type="protein sequence ID" value="MEQ2485550.1"/>
    <property type="molecule type" value="Genomic_DNA"/>
</dbReference>
<dbReference type="InterPro" id="IPR049280">
    <property type="entry name" value="DUF6852"/>
</dbReference>
<evidence type="ECO:0000313" key="3">
    <source>
        <dbReference type="EMBL" id="MEQ2485550.1"/>
    </source>
</evidence>
<dbReference type="Proteomes" id="UP001487296">
    <property type="component" value="Unassembled WGS sequence"/>
</dbReference>
<dbReference type="RefSeq" id="WP_215758491.1">
    <property type="nucleotide sequence ID" value="NZ_JAHKBE010000001.1"/>
</dbReference>
<keyword evidence="4" id="KW-1185">Reference proteome</keyword>
<feature type="domain" description="DUF6852" evidence="2">
    <location>
        <begin position="50"/>
        <end position="120"/>
    </location>
</feature>
<dbReference type="InterPro" id="IPR049282">
    <property type="entry name" value="BVU_3817_N_sf"/>
</dbReference>
<dbReference type="InterPro" id="IPR041218">
    <property type="entry name" value="DUF5606"/>
</dbReference>
<dbReference type="Pfam" id="PF21186">
    <property type="entry name" value="DUF6852"/>
    <property type="match status" value="1"/>
</dbReference>
<evidence type="ECO:0000313" key="4">
    <source>
        <dbReference type="Proteomes" id="UP001487296"/>
    </source>
</evidence>
<gene>
    <name evidence="3" type="ORF">AAAT34_00610</name>
</gene>
<dbReference type="Gene3D" id="2.30.30.730">
    <property type="match status" value="1"/>
</dbReference>
<name>A0ABV1FMI9_9BACT</name>
<dbReference type="Gene3D" id="1.10.10.1650">
    <property type="match status" value="1"/>
</dbReference>
<evidence type="ECO:0000259" key="2">
    <source>
        <dbReference type="Pfam" id="PF21186"/>
    </source>
</evidence>
<reference evidence="3 4" key="1">
    <citation type="submission" date="2024-04" db="EMBL/GenBank/DDBJ databases">
        <title>Human intestinal bacterial collection.</title>
        <authorList>
            <person name="Pauvert C."/>
            <person name="Hitch T.C.A."/>
            <person name="Clavel T."/>
        </authorList>
    </citation>
    <scope>NUCLEOTIDE SEQUENCE [LARGE SCALE GENOMIC DNA]</scope>
    <source>
        <strain evidence="3 4">CLA-AA-H145</strain>
    </source>
</reference>